<name>A0ABU6Y5T7_9FABA</name>
<sequence length="116" mass="13474">MVAAVDVGYQILNQLLKDKVSARNPPSTPQQEESEWVISINERLQKANEDDAAVASSWDRVSIYKIPRYIRDGGNNKAFAPQIVSLGPYHHQKRQLRQMERHKWRSLNHVLKRTKQ</sequence>
<reference evidence="1 2" key="1">
    <citation type="journal article" date="2023" name="Plants (Basel)">
        <title>Bridging the Gap: Combining Genomics and Transcriptomics Approaches to Understand Stylosanthes scabra, an Orphan Legume from the Brazilian Caatinga.</title>
        <authorList>
            <person name="Ferreira-Neto J.R.C."/>
            <person name="da Silva M.D."/>
            <person name="Binneck E."/>
            <person name="de Melo N.F."/>
            <person name="da Silva R.H."/>
            <person name="de Melo A.L.T.M."/>
            <person name="Pandolfi V."/>
            <person name="Bustamante F.O."/>
            <person name="Brasileiro-Vidal A.C."/>
            <person name="Benko-Iseppon A.M."/>
        </authorList>
    </citation>
    <scope>NUCLEOTIDE SEQUENCE [LARGE SCALE GENOMIC DNA]</scope>
    <source>
        <tissue evidence="1">Leaves</tissue>
    </source>
</reference>
<evidence type="ECO:0000313" key="2">
    <source>
        <dbReference type="Proteomes" id="UP001341840"/>
    </source>
</evidence>
<keyword evidence="2" id="KW-1185">Reference proteome</keyword>
<proteinExistence type="predicted"/>
<comment type="caution">
    <text evidence="1">The sequence shown here is derived from an EMBL/GenBank/DDBJ whole genome shotgun (WGS) entry which is preliminary data.</text>
</comment>
<protein>
    <submittedName>
        <fullName evidence="1">Uncharacterized protein</fullName>
    </submittedName>
</protein>
<accession>A0ABU6Y5T7</accession>
<dbReference type="Proteomes" id="UP001341840">
    <property type="component" value="Unassembled WGS sequence"/>
</dbReference>
<evidence type="ECO:0000313" key="1">
    <source>
        <dbReference type="EMBL" id="MED6205369.1"/>
    </source>
</evidence>
<dbReference type="PANTHER" id="PTHR31170:SF25">
    <property type="entry name" value="BNAA09G04570D PROTEIN"/>
    <property type="match status" value="1"/>
</dbReference>
<gene>
    <name evidence="1" type="ORF">PIB30_016955</name>
</gene>
<dbReference type="EMBL" id="JASCZI010241704">
    <property type="protein sequence ID" value="MED6205369.1"/>
    <property type="molecule type" value="Genomic_DNA"/>
</dbReference>
<dbReference type="Pfam" id="PF03140">
    <property type="entry name" value="DUF247"/>
    <property type="match status" value="1"/>
</dbReference>
<organism evidence="1 2">
    <name type="scientific">Stylosanthes scabra</name>
    <dbReference type="NCBI Taxonomy" id="79078"/>
    <lineage>
        <taxon>Eukaryota</taxon>
        <taxon>Viridiplantae</taxon>
        <taxon>Streptophyta</taxon>
        <taxon>Embryophyta</taxon>
        <taxon>Tracheophyta</taxon>
        <taxon>Spermatophyta</taxon>
        <taxon>Magnoliopsida</taxon>
        <taxon>eudicotyledons</taxon>
        <taxon>Gunneridae</taxon>
        <taxon>Pentapetalae</taxon>
        <taxon>rosids</taxon>
        <taxon>fabids</taxon>
        <taxon>Fabales</taxon>
        <taxon>Fabaceae</taxon>
        <taxon>Papilionoideae</taxon>
        <taxon>50 kb inversion clade</taxon>
        <taxon>dalbergioids sensu lato</taxon>
        <taxon>Dalbergieae</taxon>
        <taxon>Pterocarpus clade</taxon>
        <taxon>Stylosanthes</taxon>
    </lineage>
</organism>
<dbReference type="PANTHER" id="PTHR31170">
    <property type="entry name" value="BNAC04G53230D PROTEIN"/>
    <property type="match status" value="1"/>
</dbReference>
<dbReference type="InterPro" id="IPR004158">
    <property type="entry name" value="DUF247_pln"/>
</dbReference>